<name>A0ABY4WFP6_9BACL</name>
<reference evidence="1" key="1">
    <citation type="submission" date="2022-06" db="EMBL/GenBank/DDBJ databases">
        <title>Genome sequencing of Brevibacillus sp. BB3-R1.</title>
        <authorList>
            <person name="Heo J."/>
            <person name="Lee D."/>
            <person name="Won M."/>
            <person name="Han B.-H."/>
            <person name="Hong S.-B."/>
            <person name="Kwon S.-W."/>
        </authorList>
    </citation>
    <scope>NUCLEOTIDE SEQUENCE</scope>
    <source>
        <strain evidence="1">BB3-R1</strain>
    </source>
</reference>
<sequence length="283" mass="33888">MKVVQSTAVKKQIQRFKRFFEKTVIFNYSAKINGQFYYKVQYWRWGKKDAVGYLIMRPDGQLVPRQEAIPVMRLFTLRNIAAHRLVDNLARDKEKPVWMFEHKYEYLQALHSSYEKQMNESIRQDVQELMEVCLYITQSREKLRKIYDRGIARHHEIMERGYVIPGDEFFLFDCLYESDFIVYEGLRMQEIWETIDRLIDFFSHTKAELTTELKKKRTKLLGLLEDYNKKDLRAILETSITSFETSQTSKRVVFQSAEHFKEVYSKANEQAFLIEGVPLLRNT</sequence>
<organism evidence="1 2">
    <name type="scientific">Brevibacillus ruminantium</name>
    <dbReference type="NCBI Taxonomy" id="2950604"/>
    <lineage>
        <taxon>Bacteria</taxon>
        <taxon>Bacillati</taxon>
        <taxon>Bacillota</taxon>
        <taxon>Bacilli</taxon>
        <taxon>Bacillales</taxon>
        <taxon>Paenibacillaceae</taxon>
        <taxon>Brevibacillus</taxon>
    </lineage>
</organism>
<dbReference type="RefSeq" id="WP_251872771.1">
    <property type="nucleotide sequence ID" value="NZ_CP098755.1"/>
</dbReference>
<protein>
    <submittedName>
        <fullName evidence="1">Uncharacterized protein</fullName>
    </submittedName>
</protein>
<keyword evidence="2" id="KW-1185">Reference proteome</keyword>
<proteinExistence type="predicted"/>
<evidence type="ECO:0000313" key="1">
    <source>
        <dbReference type="EMBL" id="USG65679.1"/>
    </source>
</evidence>
<gene>
    <name evidence="1" type="ORF">NDK47_26875</name>
</gene>
<dbReference type="Proteomes" id="UP001056500">
    <property type="component" value="Chromosome"/>
</dbReference>
<accession>A0ABY4WFP6</accession>
<dbReference type="EMBL" id="CP098755">
    <property type="protein sequence ID" value="USG65679.1"/>
    <property type="molecule type" value="Genomic_DNA"/>
</dbReference>
<evidence type="ECO:0000313" key="2">
    <source>
        <dbReference type="Proteomes" id="UP001056500"/>
    </source>
</evidence>